<reference evidence="1" key="1">
    <citation type="submission" date="2020-08" db="EMBL/GenBank/DDBJ databases">
        <title>Multicomponent nature underlies the extraordinary mechanical properties of spider dragline silk.</title>
        <authorList>
            <person name="Kono N."/>
            <person name="Nakamura H."/>
            <person name="Mori M."/>
            <person name="Yoshida Y."/>
            <person name="Ohtoshi R."/>
            <person name="Malay A.D."/>
            <person name="Moran D.A.P."/>
            <person name="Tomita M."/>
            <person name="Numata K."/>
            <person name="Arakawa K."/>
        </authorList>
    </citation>
    <scope>NUCLEOTIDE SEQUENCE</scope>
</reference>
<keyword evidence="2" id="KW-1185">Reference proteome</keyword>
<dbReference type="InterPro" id="IPR005312">
    <property type="entry name" value="DUF1759"/>
</dbReference>
<proteinExistence type="predicted"/>
<dbReference type="AlphaFoldDB" id="A0A8X6PSE0"/>
<accession>A0A8X6PSE0</accession>
<evidence type="ECO:0000313" key="2">
    <source>
        <dbReference type="Proteomes" id="UP000887013"/>
    </source>
</evidence>
<dbReference type="OrthoDB" id="7553032at2759"/>
<dbReference type="Pfam" id="PF03564">
    <property type="entry name" value="DUF1759"/>
    <property type="match status" value="1"/>
</dbReference>
<comment type="caution">
    <text evidence="1">The sequence shown here is derived from an EMBL/GenBank/DDBJ whole genome shotgun (WGS) entry which is preliminary data.</text>
</comment>
<dbReference type="PANTHER" id="PTHR22954:SF3">
    <property type="entry name" value="PROTEIN CBG08539"/>
    <property type="match status" value="1"/>
</dbReference>
<sequence>MATDENINKLRLKRSTLRSKVTRLTGKLNNADGIDKAFFDVEQLEGTVKDLKLVNEAIHDLINDEDYERDTVDCEKCFDTYKLAIFNTKRKVSANINNVSSSEFSPPSNINMSVKLPTIKINTFFGGIEEFPSFWERFNSCIDSKACLSLVDKHIFLRGYLDGEAKRLVDGTNVTGDTYETTKKLLEEK</sequence>
<dbReference type="Proteomes" id="UP000887013">
    <property type="component" value="Unassembled WGS sequence"/>
</dbReference>
<protein>
    <submittedName>
        <fullName evidence="1">Integrase catalytic domain-containing protein</fullName>
    </submittedName>
</protein>
<organism evidence="1 2">
    <name type="scientific">Nephila pilipes</name>
    <name type="common">Giant wood spider</name>
    <name type="synonym">Nephila maculata</name>
    <dbReference type="NCBI Taxonomy" id="299642"/>
    <lineage>
        <taxon>Eukaryota</taxon>
        <taxon>Metazoa</taxon>
        <taxon>Ecdysozoa</taxon>
        <taxon>Arthropoda</taxon>
        <taxon>Chelicerata</taxon>
        <taxon>Arachnida</taxon>
        <taxon>Araneae</taxon>
        <taxon>Araneomorphae</taxon>
        <taxon>Entelegynae</taxon>
        <taxon>Araneoidea</taxon>
        <taxon>Nephilidae</taxon>
        <taxon>Nephila</taxon>
    </lineage>
</organism>
<gene>
    <name evidence="1" type="primary">X975_21762</name>
    <name evidence="1" type="ORF">NPIL_605691</name>
</gene>
<name>A0A8X6PSE0_NEPPI</name>
<dbReference type="EMBL" id="BMAW01073209">
    <property type="protein sequence ID" value="GFT86765.1"/>
    <property type="molecule type" value="Genomic_DNA"/>
</dbReference>
<dbReference type="PANTHER" id="PTHR22954">
    <property type="entry name" value="RETROVIRAL PROTEASE-RELATED"/>
    <property type="match status" value="1"/>
</dbReference>
<evidence type="ECO:0000313" key="1">
    <source>
        <dbReference type="EMBL" id="GFT86765.1"/>
    </source>
</evidence>